<dbReference type="InterPro" id="IPR009057">
    <property type="entry name" value="Homeodomain-like_sf"/>
</dbReference>
<evidence type="ECO:0000313" key="7">
    <source>
        <dbReference type="Proteomes" id="UP001501337"/>
    </source>
</evidence>
<dbReference type="PRINTS" id="PR00032">
    <property type="entry name" value="HTHARAC"/>
</dbReference>
<sequence length="354" mass="39427">MSEMITYKVPLVSSRYLRKFVSFMQSKGVSQEALLNNTGIGLATIDDADAFLPVSQIVKMLENAQWLATDERAGFQFGQKLDLIAHGLFGYVLLSRESNAKLVEMVVQHLRVCLPLIDMECTVTGTQAKIRLKDNWNTGTARPFLTKVYLGSIYSIASQVSHAASFEFDYDSALGEADWQALAPDSSWQFNGQHNQITLSLVGRKPQDDNTRVAYSLAREKHIENDGESAVADDAECGSPESREIAAQAREQILKQPGKATLERTAKQLGMSSRYLRQHLAAAGTSFRKMRQDIRHSYADLYLIDTPLSLMDIALKLGFSDQASFTKAYRSWTGNTPGDVRRRGRDATARDEAE</sequence>
<dbReference type="EMBL" id="BAABBO010000001">
    <property type="protein sequence ID" value="GAA3946642.1"/>
    <property type="molecule type" value="Genomic_DNA"/>
</dbReference>
<keyword evidence="7" id="KW-1185">Reference proteome</keyword>
<reference evidence="7" key="1">
    <citation type="journal article" date="2019" name="Int. J. Syst. Evol. Microbiol.">
        <title>The Global Catalogue of Microorganisms (GCM) 10K type strain sequencing project: providing services to taxonomists for standard genome sequencing and annotation.</title>
        <authorList>
            <consortium name="The Broad Institute Genomics Platform"/>
            <consortium name="The Broad Institute Genome Sequencing Center for Infectious Disease"/>
            <person name="Wu L."/>
            <person name="Ma J."/>
        </authorList>
    </citation>
    <scope>NUCLEOTIDE SEQUENCE [LARGE SCALE GENOMIC DNA]</scope>
    <source>
        <strain evidence="7">JCM 17555</strain>
    </source>
</reference>
<dbReference type="InterPro" id="IPR032687">
    <property type="entry name" value="AraC-type_N"/>
</dbReference>
<dbReference type="InterPro" id="IPR020449">
    <property type="entry name" value="Tscrpt_reg_AraC-type_HTH"/>
</dbReference>
<comment type="caution">
    <text evidence="6">The sequence shown here is derived from an EMBL/GenBank/DDBJ whole genome shotgun (WGS) entry which is preliminary data.</text>
</comment>
<accession>A0ABP7NGK1</accession>
<evidence type="ECO:0000256" key="3">
    <source>
        <dbReference type="ARBA" id="ARBA00023163"/>
    </source>
</evidence>
<dbReference type="PANTHER" id="PTHR47894">
    <property type="entry name" value="HTH-TYPE TRANSCRIPTIONAL REGULATOR GADX"/>
    <property type="match status" value="1"/>
</dbReference>
<proteinExistence type="predicted"/>
<dbReference type="PANTHER" id="PTHR47894:SF1">
    <property type="entry name" value="HTH-TYPE TRANSCRIPTIONAL REGULATOR VQSM"/>
    <property type="match status" value="1"/>
</dbReference>
<name>A0ABP7NGK1_9GAMM</name>
<dbReference type="PROSITE" id="PS01124">
    <property type="entry name" value="HTH_ARAC_FAMILY_2"/>
    <property type="match status" value="1"/>
</dbReference>
<feature type="compositionally biased region" description="Basic and acidic residues" evidence="4">
    <location>
        <begin position="339"/>
        <end position="354"/>
    </location>
</feature>
<dbReference type="Gene3D" id="1.10.10.60">
    <property type="entry name" value="Homeodomain-like"/>
    <property type="match status" value="1"/>
</dbReference>
<feature type="domain" description="HTH araC/xylS-type" evidence="5">
    <location>
        <begin position="243"/>
        <end position="343"/>
    </location>
</feature>
<feature type="region of interest" description="Disordered" evidence="4">
    <location>
        <begin position="332"/>
        <end position="354"/>
    </location>
</feature>
<dbReference type="InterPro" id="IPR018060">
    <property type="entry name" value="HTH_AraC"/>
</dbReference>
<evidence type="ECO:0000256" key="2">
    <source>
        <dbReference type="ARBA" id="ARBA00023125"/>
    </source>
</evidence>
<keyword evidence="1" id="KW-0805">Transcription regulation</keyword>
<dbReference type="Pfam" id="PF12833">
    <property type="entry name" value="HTH_18"/>
    <property type="match status" value="1"/>
</dbReference>
<evidence type="ECO:0000256" key="1">
    <source>
        <dbReference type="ARBA" id="ARBA00023015"/>
    </source>
</evidence>
<keyword evidence="3" id="KW-0804">Transcription</keyword>
<organism evidence="6 7">
    <name type="scientific">Allohahella marinimesophila</name>
    <dbReference type="NCBI Taxonomy" id="1054972"/>
    <lineage>
        <taxon>Bacteria</taxon>
        <taxon>Pseudomonadati</taxon>
        <taxon>Pseudomonadota</taxon>
        <taxon>Gammaproteobacteria</taxon>
        <taxon>Oceanospirillales</taxon>
        <taxon>Hahellaceae</taxon>
        <taxon>Allohahella</taxon>
    </lineage>
</organism>
<evidence type="ECO:0000256" key="4">
    <source>
        <dbReference type="SAM" id="MobiDB-lite"/>
    </source>
</evidence>
<dbReference type="SUPFAM" id="SSF46689">
    <property type="entry name" value="Homeodomain-like"/>
    <property type="match status" value="1"/>
</dbReference>
<gene>
    <name evidence="6" type="ORF">GCM10022278_02250</name>
</gene>
<dbReference type="SMART" id="SM00342">
    <property type="entry name" value="HTH_ARAC"/>
    <property type="match status" value="1"/>
</dbReference>
<keyword evidence="2" id="KW-0238">DNA-binding</keyword>
<evidence type="ECO:0000259" key="5">
    <source>
        <dbReference type="PROSITE" id="PS01124"/>
    </source>
</evidence>
<dbReference type="Proteomes" id="UP001501337">
    <property type="component" value="Unassembled WGS sequence"/>
</dbReference>
<dbReference type="Pfam" id="PF12625">
    <property type="entry name" value="Arabinose_bd"/>
    <property type="match status" value="1"/>
</dbReference>
<protein>
    <recommendedName>
        <fullName evidence="5">HTH araC/xylS-type domain-containing protein</fullName>
    </recommendedName>
</protein>
<evidence type="ECO:0000313" key="6">
    <source>
        <dbReference type="EMBL" id="GAA3946642.1"/>
    </source>
</evidence>